<dbReference type="RefSeq" id="WP_123254930.1">
    <property type="nucleotide sequence ID" value="NZ_RBED01000083.1"/>
</dbReference>
<organism evidence="3 4">
    <name type="scientific">Arthrobacter oryzae</name>
    <dbReference type="NCBI Taxonomy" id="409290"/>
    <lineage>
        <taxon>Bacteria</taxon>
        <taxon>Bacillati</taxon>
        <taxon>Actinomycetota</taxon>
        <taxon>Actinomycetes</taxon>
        <taxon>Micrococcales</taxon>
        <taxon>Micrococcaceae</taxon>
        <taxon>Arthrobacter</taxon>
    </lineage>
</organism>
<accession>A0A3N0C3F6</accession>
<feature type="transmembrane region" description="Helical" evidence="2">
    <location>
        <begin position="428"/>
        <end position="446"/>
    </location>
</feature>
<evidence type="ECO:0000313" key="4">
    <source>
        <dbReference type="Proteomes" id="UP000273807"/>
    </source>
</evidence>
<proteinExistence type="predicted"/>
<feature type="transmembrane region" description="Helical" evidence="2">
    <location>
        <begin position="508"/>
        <end position="528"/>
    </location>
</feature>
<keyword evidence="2" id="KW-0812">Transmembrane</keyword>
<keyword evidence="4" id="KW-1185">Reference proteome</keyword>
<evidence type="ECO:0000256" key="1">
    <source>
        <dbReference type="SAM" id="MobiDB-lite"/>
    </source>
</evidence>
<dbReference type="Pfam" id="PF09913">
    <property type="entry name" value="DUF2142"/>
    <property type="match status" value="1"/>
</dbReference>
<name>A0A3N0C3F6_9MICC</name>
<dbReference type="OrthoDB" id="3218260at2"/>
<protein>
    <submittedName>
        <fullName evidence="3">DUF2142 domain-containing protein</fullName>
    </submittedName>
</protein>
<feature type="region of interest" description="Disordered" evidence="1">
    <location>
        <begin position="1"/>
        <end position="29"/>
    </location>
</feature>
<evidence type="ECO:0000256" key="2">
    <source>
        <dbReference type="SAM" id="Phobius"/>
    </source>
</evidence>
<dbReference type="Proteomes" id="UP000273807">
    <property type="component" value="Unassembled WGS sequence"/>
</dbReference>
<keyword evidence="2" id="KW-0472">Membrane</keyword>
<feature type="transmembrane region" description="Helical" evidence="2">
    <location>
        <begin position="41"/>
        <end position="59"/>
    </location>
</feature>
<feature type="transmembrane region" description="Helical" evidence="2">
    <location>
        <begin position="458"/>
        <end position="478"/>
    </location>
</feature>
<dbReference type="InterPro" id="IPR018674">
    <property type="entry name" value="DUF2142_membrane"/>
</dbReference>
<dbReference type="AlphaFoldDB" id="A0A3N0C3F6"/>
<comment type="caution">
    <text evidence="3">The sequence shown here is derived from an EMBL/GenBank/DDBJ whole genome shotgun (WGS) entry which is preliminary data.</text>
</comment>
<sequence length="556" mass="59970">MIHATEAGRPAQTEVDGAGTPPAGRVRKYGISSTTRSGLRFFLPAFGLLSMLITLWILATPLMAYPDEPAHTIKAAAVARGQIFPGPGESYGHGVHVQVPSYIANLQSQMCFAFKMQEPAGCAPSIPLDDNYLTIGVTSAGLYNPMYYWLVGLPSLFMSGAPALFAMRIVSGLLSAAFYAAGFTALSRLRHPKWPLIGAAIATTPMVLFLASGINPNSLEVAASMAAFCGLVSVLENARRLDRALPGILAVGISAATLANTRNVSLLWLLCGVIVAGLFFRWADIAALFRNKLVLAVTALTTVGVVLGVAWNFLMLRAPASAGEAPAGISNVDGEVRPYNAFLTMMDRSFDFVGQYIGVAGWLDAPMPQGVMMFWNMLLIGLVLMVLLVRPYRLQAGFWVALAFLAVVPAVLQAALVNTTGFIWQGRYSLPLFIIALISAGLAMRFRPFPQRPQGRTIARIVLLGACVAQTYGFLNVLRRYVVGLQPWGNWQTMFTVPGWQPPLTWEVLTVLFTAVLLVAASAFFSYLHPGHTLLPRLSRRLATLRTGRRPGGARG</sequence>
<evidence type="ECO:0000313" key="3">
    <source>
        <dbReference type="EMBL" id="RNL57104.1"/>
    </source>
</evidence>
<feature type="transmembrane region" description="Helical" evidence="2">
    <location>
        <begin position="396"/>
        <end position="416"/>
    </location>
</feature>
<feature type="transmembrane region" description="Helical" evidence="2">
    <location>
        <begin position="194"/>
        <end position="212"/>
    </location>
</feature>
<dbReference type="EMBL" id="RBED01000083">
    <property type="protein sequence ID" value="RNL57104.1"/>
    <property type="molecule type" value="Genomic_DNA"/>
</dbReference>
<feature type="transmembrane region" description="Helical" evidence="2">
    <location>
        <begin position="156"/>
        <end position="182"/>
    </location>
</feature>
<reference evidence="3 4" key="1">
    <citation type="submission" date="2018-10" db="EMBL/GenBank/DDBJ databases">
        <title>Genome sequencing of Arthrobacter oryzae TNB02.</title>
        <authorList>
            <person name="Cho Y.-J."/>
            <person name="Cho A."/>
            <person name="Kim O.-S."/>
        </authorList>
    </citation>
    <scope>NUCLEOTIDE SEQUENCE [LARGE SCALE GENOMIC DNA]</scope>
    <source>
        <strain evidence="3 4">TNB02</strain>
    </source>
</reference>
<keyword evidence="2" id="KW-1133">Transmembrane helix</keyword>
<gene>
    <name evidence="3" type="ORF">D7003_07980</name>
</gene>
<feature type="transmembrane region" description="Helical" evidence="2">
    <location>
        <begin position="294"/>
        <end position="314"/>
    </location>
</feature>
<feature type="transmembrane region" description="Helical" evidence="2">
    <location>
        <begin position="265"/>
        <end position="282"/>
    </location>
</feature>
<feature type="transmembrane region" description="Helical" evidence="2">
    <location>
        <begin position="372"/>
        <end position="389"/>
    </location>
</feature>